<organism evidence="1 2">
    <name type="scientific">Pelomonas nitida</name>
    <dbReference type="NCBI Taxonomy" id="3299027"/>
    <lineage>
        <taxon>Bacteria</taxon>
        <taxon>Pseudomonadati</taxon>
        <taxon>Pseudomonadota</taxon>
        <taxon>Betaproteobacteria</taxon>
        <taxon>Burkholderiales</taxon>
        <taxon>Sphaerotilaceae</taxon>
        <taxon>Roseateles</taxon>
    </lineage>
</organism>
<dbReference type="RefSeq" id="WP_394491723.1">
    <property type="nucleotide sequence ID" value="NZ_JBIGIA010000025.1"/>
</dbReference>
<keyword evidence="2" id="KW-1185">Reference proteome</keyword>
<accession>A0ABW7GCK8</accession>
<dbReference type="EMBL" id="JBIGIA010000025">
    <property type="protein sequence ID" value="MFG6459579.1"/>
    <property type="molecule type" value="Genomic_DNA"/>
</dbReference>
<evidence type="ECO:0000313" key="1">
    <source>
        <dbReference type="EMBL" id="MFG6459579.1"/>
    </source>
</evidence>
<name>A0ABW7GCK8_9BURK</name>
<reference evidence="1 2" key="1">
    <citation type="submission" date="2024-09" db="EMBL/GenBank/DDBJ databases">
        <title>Novel species of the genus Pelomonas and Roseateles isolated from streams.</title>
        <authorList>
            <person name="Lu H."/>
        </authorList>
    </citation>
    <scope>NUCLEOTIDE SEQUENCE [LARGE SCALE GENOMIC DNA]</scope>
    <source>
        <strain evidence="1 2">BYS96W</strain>
    </source>
</reference>
<comment type="caution">
    <text evidence="1">The sequence shown here is derived from an EMBL/GenBank/DDBJ whole genome shotgun (WGS) entry which is preliminary data.</text>
</comment>
<gene>
    <name evidence="1" type="ORF">ACG00X_22320</name>
</gene>
<dbReference type="Proteomes" id="UP001606305">
    <property type="component" value="Unassembled WGS sequence"/>
</dbReference>
<sequence length="128" mass="13675">MDAKVFGVLEGSADEPRIAYLRADATVGADVMAALPVDPVAVFRFSARCETSRCAQFDGHTCGLGRRIVEGLAPVVDALPPCQIRATCRWYAENLGAACLRCPQVVTLVPRDGSRLSRVAQIKAPSDT</sequence>
<evidence type="ECO:0000313" key="2">
    <source>
        <dbReference type="Proteomes" id="UP001606305"/>
    </source>
</evidence>
<proteinExistence type="predicted"/>
<protein>
    <recommendedName>
        <fullName evidence="3">Nitrogen fixation protein</fullName>
    </recommendedName>
</protein>
<evidence type="ECO:0008006" key="3">
    <source>
        <dbReference type="Google" id="ProtNLM"/>
    </source>
</evidence>